<name>A0A9Q3VUX2_9ACTN</name>
<evidence type="ECO:0000313" key="2">
    <source>
        <dbReference type="EMBL" id="MCD9878911.1"/>
    </source>
</evidence>
<dbReference type="SUPFAM" id="SSF51182">
    <property type="entry name" value="RmlC-like cupins"/>
    <property type="match status" value="1"/>
</dbReference>
<feature type="domain" description="Cupin type-2" evidence="1">
    <location>
        <begin position="47"/>
        <end position="103"/>
    </location>
</feature>
<dbReference type="InterPro" id="IPR014710">
    <property type="entry name" value="RmlC-like_jellyroll"/>
</dbReference>
<dbReference type="PANTHER" id="PTHR40112:SF1">
    <property type="entry name" value="H2HPP ISOMERASE"/>
    <property type="match status" value="1"/>
</dbReference>
<accession>A0A9Q3VUX2</accession>
<dbReference type="PIRSF" id="PIRSF029883">
    <property type="entry name" value="KdgF"/>
    <property type="match status" value="1"/>
</dbReference>
<dbReference type="InterPro" id="IPR013096">
    <property type="entry name" value="Cupin_2"/>
</dbReference>
<keyword evidence="3" id="KW-1185">Reference proteome</keyword>
<dbReference type="InterPro" id="IPR052535">
    <property type="entry name" value="Bacilysin_H2HPP_isomerase"/>
</dbReference>
<dbReference type="PANTHER" id="PTHR40112">
    <property type="entry name" value="H2HPP ISOMERASE"/>
    <property type="match status" value="1"/>
</dbReference>
<comment type="caution">
    <text evidence="2">The sequence shown here is derived from an EMBL/GenBank/DDBJ whole genome shotgun (WGS) entry which is preliminary data.</text>
</comment>
<dbReference type="InterPro" id="IPR011051">
    <property type="entry name" value="RmlC_Cupin_sf"/>
</dbReference>
<dbReference type="EMBL" id="JAJSBI010000024">
    <property type="protein sequence ID" value="MCD9878911.1"/>
    <property type="molecule type" value="Genomic_DNA"/>
</dbReference>
<gene>
    <name evidence="2" type="ORF">LJ657_35965</name>
</gene>
<organism evidence="2 3">
    <name type="scientific">Streptomyces guryensis</name>
    <dbReference type="NCBI Taxonomy" id="2886947"/>
    <lineage>
        <taxon>Bacteria</taxon>
        <taxon>Bacillati</taxon>
        <taxon>Actinomycetota</taxon>
        <taxon>Actinomycetes</taxon>
        <taxon>Kitasatosporales</taxon>
        <taxon>Streptomycetaceae</taxon>
        <taxon>Streptomyces</taxon>
    </lineage>
</organism>
<reference evidence="2" key="1">
    <citation type="submission" date="2021-12" db="EMBL/GenBank/DDBJ databases">
        <authorList>
            <person name="Lee J.-H."/>
            <person name="Kim S.-B."/>
        </authorList>
    </citation>
    <scope>NUCLEOTIDE SEQUENCE</scope>
    <source>
        <strain evidence="2">NR30</strain>
    </source>
</reference>
<evidence type="ECO:0000259" key="1">
    <source>
        <dbReference type="Pfam" id="PF07883"/>
    </source>
</evidence>
<dbReference type="InterPro" id="IPR025499">
    <property type="entry name" value="KdgF"/>
</dbReference>
<dbReference type="Proteomes" id="UP001108029">
    <property type="component" value="Unassembled WGS sequence"/>
</dbReference>
<evidence type="ECO:0000313" key="3">
    <source>
        <dbReference type="Proteomes" id="UP001108029"/>
    </source>
</evidence>
<dbReference type="CDD" id="cd02238">
    <property type="entry name" value="cupin_KdgF"/>
    <property type="match status" value="1"/>
</dbReference>
<dbReference type="AlphaFoldDB" id="A0A9Q3VUX2"/>
<dbReference type="Gene3D" id="2.60.120.10">
    <property type="entry name" value="Jelly Rolls"/>
    <property type="match status" value="1"/>
</dbReference>
<proteinExistence type="predicted"/>
<sequence>MTAAGKTEEFADVVIVKGADVKGREAFPNLTRRVLSYNDKLMLVEHVMEQGSVFPLHSHPHEQLAYLVSGHIRVRAGAEEFEAVAGDSFVVKGGVEHQVHAIERSVALDIFTPFREDYAEWIDEVG</sequence>
<protein>
    <submittedName>
        <fullName evidence="2">Cupin domain-containing protein</fullName>
    </submittedName>
</protein>
<dbReference type="Pfam" id="PF07883">
    <property type="entry name" value="Cupin_2"/>
    <property type="match status" value="1"/>
</dbReference>
<dbReference type="RefSeq" id="WP_232653112.1">
    <property type="nucleotide sequence ID" value="NZ_JAJSBI010000024.1"/>
</dbReference>